<dbReference type="InterPro" id="IPR002938">
    <property type="entry name" value="FAD-bd"/>
</dbReference>
<evidence type="ECO:0000313" key="2">
    <source>
        <dbReference type="EMBL" id="MFC5285816.1"/>
    </source>
</evidence>
<dbReference type="Pfam" id="PF01494">
    <property type="entry name" value="FAD_binding_3"/>
    <property type="match status" value="1"/>
</dbReference>
<reference evidence="3" key="1">
    <citation type="journal article" date="2019" name="Int. J. Syst. Evol. Microbiol.">
        <title>The Global Catalogue of Microorganisms (GCM) 10K type strain sequencing project: providing services to taxonomists for standard genome sequencing and annotation.</title>
        <authorList>
            <consortium name="The Broad Institute Genomics Platform"/>
            <consortium name="The Broad Institute Genome Sequencing Center for Infectious Disease"/>
            <person name="Wu L."/>
            <person name="Ma J."/>
        </authorList>
    </citation>
    <scope>NUCLEOTIDE SEQUENCE [LARGE SCALE GENOMIC DNA]</scope>
    <source>
        <strain evidence="3">CCUG 59778</strain>
    </source>
</reference>
<accession>A0ABW0EII6</accession>
<dbReference type="Proteomes" id="UP001596157">
    <property type="component" value="Unassembled WGS sequence"/>
</dbReference>
<dbReference type="RefSeq" id="WP_378243105.1">
    <property type="nucleotide sequence ID" value="NZ_JBHSKF010000001.1"/>
</dbReference>
<gene>
    <name evidence="2" type="ORF">ACFPM7_02020</name>
</gene>
<dbReference type="PANTHER" id="PTHR43422:SF3">
    <property type="entry name" value="THIAMINE THIAZOLE SYNTHASE"/>
    <property type="match status" value="1"/>
</dbReference>
<dbReference type="EMBL" id="JBHSKF010000001">
    <property type="protein sequence ID" value="MFC5285816.1"/>
    <property type="molecule type" value="Genomic_DNA"/>
</dbReference>
<keyword evidence="3" id="KW-1185">Reference proteome</keyword>
<name>A0ABW0EII6_9PSEU</name>
<feature type="domain" description="FAD-binding" evidence="1">
    <location>
        <begin position="28"/>
        <end position="364"/>
    </location>
</feature>
<protein>
    <submittedName>
        <fullName evidence="2">FAD-dependent oxidoreductase</fullName>
    </submittedName>
</protein>
<organism evidence="2 3">
    <name type="scientific">Actinokineospora guangxiensis</name>
    <dbReference type="NCBI Taxonomy" id="1490288"/>
    <lineage>
        <taxon>Bacteria</taxon>
        <taxon>Bacillati</taxon>
        <taxon>Actinomycetota</taxon>
        <taxon>Actinomycetes</taxon>
        <taxon>Pseudonocardiales</taxon>
        <taxon>Pseudonocardiaceae</taxon>
        <taxon>Actinokineospora</taxon>
    </lineage>
</organism>
<comment type="caution">
    <text evidence="2">The sequence shown here is derived from an EMBL/GenBank/DDBJ whole genome shotgun (WGS) entry which is preliminary data.</text>
</comment>
<evidence type="ECO:0000259" key="1">
    <source>
        <dbReference type="Pfam" id="PF01494"/>
    </source>
</evidence>
<dbReference type="InterPro" id="IPR036188">
    <property type="entry name" value="FAD/NAD-bd_sf"/>
</dbReference>
<evidence type="ECO:0000313" key="3">
    <source>
        <dbReference type="Proteomes" id="UP001596157"/>
    </source>
</evidence>
<sequence>MTGAAKRFAQISTASPVKPPTRSLRRAVVLGGSMAGLTAARVLSDHADEVLVVERDESAGEGPRPGVPQGSQVHALLPAGAVQLERWFPGFVDEAVAAGAVTLPPDGARVQLWVNGDLRPNAPAERDVPVLVTTRPFLENLVRARTLALPNVTQVPGRAWGLEFSGSRVTGARYTRDGDTELVEADLVVDATGRASRLGDWLEEAGWERPPMRRMPIKLNYATALFAYDETVSDQWSVISQSGAAFTPDGRARIGGVLRVEGNRWIMLVSGYADDRPSSDPSEFRTRCKRDFPDVFGAIAEKARMLSDVVTYHQADSRRRDFHAVTRFPAGLVAVGDAVASFNPVYGQGMTSAALHASCLSHYLMSSPDHNHPATEYFQLTRVVVDAAWQLSTFADLELPHVNGPYPPAYRMIRWLSGKIFQASLTDPSVNQRLARTTTMLAHPNTLATPTTLARALWRTTVRRPSE</sequence>
<dbReference type="Gene3D" id="3.50.50.60">
    <property type="entry name" value="FAD/NAD(P)-binding domain"/>
    <property type="match status" value="1"/>
</dbReference>
<dbReference type="PANTHER" id="PTHR43422">
    <property type="entry name" value="THIAMINE THIAZOLE SYNTHASE"/>
    <property type="match status" value="1"/>
</dbReference>
<proteinExistence type="predicted"/>
<dbReference type="SUPFAM" id="SSF51905">
    <property type="entry name" value="FAD/NAD(P)-binding domain"/>
    <property type="match status" value="1"/>
</dbReference>